<dbReference type="EMBL" id="CM047945">
    <property type="protein sequence ID" value="KAI9898458.1"/>
    <property type="molecule type" value="Genomic_DNA"/>
</dbReference>
<evidence type="ECO:0000313" key="2">
    <source>
        <dbReference type="Proteomes" id="UP001163324"/>
    </source>
</evidence>
<reference evidence="1" key="1">
    <citation type="submission" date="2022-10" db="EMBL/GenBank/DDBJ databases">
        <title>Complete Genome of Trichothecium roseum strain YXFP-22015, a Plant Pathogen Isolated from Citrus.</title>
        <authorList>
            <person name="Wang Y."/>
            <person name="Zhu L."/>
        </authorList>
    </citation>
    <scope>NUCLEOTIDE SEQUENCE</scope>
    <source>
        <strain evidence="1">YXFP-22015</strain>
    </source>
</reference>
<evidence type="ECO:0000313" key="1">
    <source>
        <dbReference type="EMBL" id="KAI9898458.1"/>
    </source>
</evidence>
<dbReference type="Proteomes" id="UP001163324">
    <property type="component" value="Chromosome 6"/>
</dbReference>
<protein>
    <submittedName>
        <fullName evidence="1">Uncharacterized protein</fullName>
    </submittedName>
</protein>
<sequence length="297" mass="31532">MSEELQDEIEAINSIYGPSTLVPAEDDSEGAAAAVYVLSLPGGASSLRVRFPAAYPAASGPEVLGTHSASGGVRGAGARDLGLFREVVAEVWGGMVCVFDAVDEFGRRLEEIRDDAGGGGDGDDDDVGGEGEEGEGEGKPRRRKEAGGDDVDIASLPMPPWVPSDPIVDSKSTFLGHAVRATSPEQARQHIRRLLHSDRRILNATHNVSAWRIRGEGAASYQDCDDDGETAAGGRMLRLLQLMDVWDVAVVVTRWYGGVKLGPRRFGVINQAAKDAVLKAGLGGDKDKEKEVKGKKK</sequence>
<organism evidence="1 2">
    <name type="scientific">Trichothecium roseum</name>
    <dbReference type="NCBI Taxonomy" id="47278"/>
    <lineage>
        <taxon>Eukaryota</taxon>
        <taxon>Fungi</taxon>
        <taxon>Dikarya</taxon>
        <taxon>Ascomycota</taxon>
        <taxon>Pezizomycotina</taxon>
        <taxon>Sordariomycetes</taxon>
        <taxon>Hypocreomycetidae</taxon>
        <taxon>Hypocreales</taxon>
        <taxon>Hypocreales incertae sedis</taxon>
        <taxon>Trichothecium</taxon>
    </lineage>
</organism>
<gene>
    <name evidence="1" type="ORF">N3K66_006818</name>
</gene>
<proteinExistence type="predicted"/>
<name>A0ACC0UZ06_9HYPO</name>
<keyword evidence="2" id="KW-1185">Reference proteome</keyword>
<accession>A0ACC0UZ06</accession>
<comment type="caution">
    <text evidence="1">The sequence shown here is derived from an EMBL/GenBank/DDBJ whole genome shotgun (WGS) entry which is preliminary data.</text>
</comment>